<dbReference type="InterPro" id="IPR036513">
    <property type="entry name" value="STAS_dom_sf"/>
</dbReference>
<evidence type="ECO:0000256" key="1">
    <source>
        <dbReference type="ARBA" id="ARBA00004141"/>
    </source>
</evidence>
<feature type="transmembrane region" description="Helical" evidence="5">
    <location>
        <begin position="147"/>
        <end position="165"/>
    </location>
</feature>
<feature type="transmembrane region" description="Helical" evidence="5">
    <location>
        <begin position="84"/>
        <end position="102"/>
    </location>
</feature>
<name>A0ABM7WPR1_9BACT</name>
<dbReference type="Pfam" id="PF01740">
    <property type="entry name" value="STAS"/>
    <property type="match status" value="1"/>
</dbReference>
<keyword evidence="8" id="KW-1185">Reference proteome</keyword>
<evidence type="ECO:0000256" key="3">
    <source>
        <dbReference type="ARBA" id="ARBA00022989"/>
    </source>
</evidence>
<dbReference type="InterPro" id="IPR002645">
    <property type="entry name" value="STAS_dom"/>
</dbReference>
<dbReference type="Gene3D" id="3.30.750.24">
    <property type="entry name" value="STAS domain"/>
    <property type="match status" value="1"/>
</dbReference>
<accession>A0ABM7WPR1</accession>
<keyword evidence="4 5" id="KW-0472">Membrane</keyword>
<feature type="transmembrane region" description="Helical" evidence="5">
    <location>
        <begin position="52"/>
        <end position="72"/>
    </location>
</feature>
<dbReference type="CDD" id="cd07042">
    <property type="entry name" value="STAS_SulP_like_sulfate_transporter"/>
    <property type="match status" value="1"/>
</dbReference>
<dbReference type="Proteomes" id="UP001162891">
    <property type="component" value="Chromosome"/>
</dbReference>
<evidence type="ECO:0000313" key="7">
    <source>
        <dbReference type="EMBL" id="BDG01454.1"/>
    </source>
</evidence>
<dbReference type="EMBL" id="AP025591">
    <property type="protein sequence ID" value="BDG01454.1"/>
    <property type="molecule type" value="Genomic_DNA"/>
</dbReference>
<dbReference type="RefSeq" id="WP_248358000.1">
    <property type="nucleotide sequence ID" value="NZ_AP025591.1"/>
</dbReference>
<comment type="subcellular location">
    <subcellularLocation>
        <location evidence="1">Membrane</location>
        <topology evidence="1">Multi-pass membrane protein</topology>
    </subcellularLocation>
</comment>
<sequence>MSSPLPSVRAGAGAPGHRNTAWLGWLRGYERATLAADVLAGLTAAAVVLPKAMAYATVAGLPVQAGLYAAFLPPIVYAALGRSAVLSVSTTTTIGILVGSALTEAVPGGDAARLMAAVATLSLLVGVILLVSAALRFGFVANFISEPVLAGFKAGIGAVIVADQLPKLLGLHVQKVGFFRDLLAIVRAAGGASIPTLLLSVAAVATILALKHWIPRVPAALVAVAAGIAASALLAPWSLGIRTIGTIPAGLPSVVRPDLGLVEALWPAALAIALMSFTETIACGRAFAGPSQARPASNVELLATGAANVVGGLFGAMPSGGGTSQTLVNQRAGARTPIAGLVLGMASLVTLLLLAPALSLMPEAVLAAIVLVYSVELVSVRDFQAIAAIRRTELVWALTAFAGVLLLGTLRGILVAVITSLLALGYQASNPAVYEVARKPGTNVFRRRTDEHPEDETYPGLLMVRVEGRLFFGNTERVLDLLASIVQRADPKVIVLDCSAIFDLEYSALKMMKEADDRVRSRGAELWLAALNPQARRVVERSPLGKALGRERMCFDLEHAVAGWERREAART</sequence>
<feature type="transmembrane region" description="Helical" evidence="5">
    <location>
        <begin position="114"/>
        <end position="135"/>
    </location>
</feature>
<evidence type="ECO:0000256" key="2">
    <source>
        <dbReference type="ARBA" id="ARBA00022692"/>
    </source>
</evidence>
<feature type="transmembrane region" description="Helical" evidence="5">
    <location>
        <begin position="185"/>
        <end position="210"/>
    </location>
</feature>
<feature type="transmembrane region" description="Helical" evidence="5">
    <location>
        <begin position="364"/>
        <end position="383"/>
    </location>
</feature>
<dbReference type="PROSITE" id="PS50801">
    <property type="entry name" value="STAS"/>
    <property type="match status" value="1"/>
</dbReference>
<keyword evidence="2 5" id="KW-0812">Transmembrane</keyword>
<organism evidence="7 8">
    <name type="scientific">Anaeromyxobacter oryzae</name>
    <dbReference type="NCBI Taxonomy" id="2918170"/>
    <lineage>
        <taxon>Bacteria</taxon>
        <taxon>Pseudomonadati</taxon>
        <taxon>Myxococcota</taxon>
        <taxon>Myxococcia</taxon>
        <taxon>Myxococcales</taxon>
        <taxon>Cystobacterineae</taxon>
        <taxon>Anaeromyxobacteraceae</taxon>
        <taxon>Anaeromyxobacter</taxon>
    </lineage>
</organism>
<feature type="transmembrane region" description="Helical" evidence="5">
    <location>
        <begin position="395"/>
        <end position="426"/>
    </location>
</feature>
<feature type="domain" description="STAS" evidence="6">
    <location>
        <begin position="451"/>
        <end position="564"/>
    </location>
</feature>
<dbReference type="SUPFAM" id="SSF52091">
    <property type="entry name" value="SpoIIaa-like"/>
    <property type="match status" value="1"/>
</dbReference>
<proteinExistence type="predicted"/>
<dbReference type="InterPro" id="IPR001902">
    <property type="entry name" value="SLC26A/SulP_fam"/>
</dbReference>
<keyword evidence="3 5" id="KW-1133">Transmembrane helix</keyword>
<reference evidence="8" key="1">
    <citation type="journal article" date="2022" name="Int. J. Syst. Evol. Microbiol.">
        <title>Anaeromyxobacter oryzae sp. nov., Anaeromyxobacter diazotrophicus sp. nov. and Anaeromyxobacter paludicola sp. nov., isolated from paddy soils.</title>
        <authorList>
            <person name="Itoh H."/>
            <person name="Xu Z."/>
            <person name="Mise K."/>
            <person name="Masuda Y."/>
            <person name="Ushijima N."/>
            <person name="Hayakawa C."/>
            <person name="Shiratori Y."/>
            <person name="Senoo K."/>
        </authorList>
    </citation>
    <scope>NUCLEOTIDE SEQUENCE [LARGE SCALE GENOMIC DNA]</scope>
    <source>
        <strain evidence="8">Red232</strain>
    </source>
</reference>
<feature type="transmembrane region" description="Helical" evidence="5">
    <location>
        <begin position="338"/>
        <end position="358"/>
    </location>
</feature>
<gene>
    <name evidence="7" type="ORF">AMOR_04500</name>
</gene>
<evidence type="ECO:0000313" key="8">
    <source>
        <dbReference type="Proteomes" id="UP001162891"/>
    </source>
</evidence>
<dbReference type="InterPro" id="IPR011547">
    <property type="entry name" value="SLC26A/SulP_dom"/>
</dbReference>
<protein>
    <submittedName>
        <fullName evidence="7">Sodium-independent anion transporter</fullName>
    </submittedName>
</protein>
<dbReference type="Pfam" id="PF00916">
    <property type="entry name" value="Sulfate_transp"/>
    <property type="match status" value="1"/>
</dbReference>
<evidence type="ECO:0000256" key="4">
    <source>
        <dbReference type="ARBA" id="ARBA00023136"/>
    </source>
</evidence>
<evidence type="ECO:0000256" key="5">
    <source>
        <dbReference type="SAM" id="Phobius"/>
    </source>
</evidence>
<dbReference type="PANTHER" id="PTHR11814">
    <property type="entry name" value="SULFATE TRANSPORTER"/>
    <property type="match status" value="1"/>
</dbReference>
<evidence type="ECO:0000259" key="6">
    <source>
        <dbReference type="PROSITE" id="PS50801"/>
    </source>
</evidence>
<feature type="transmembrane region" description="Helical" evidence="5">
    <location>
        <begin position="217"/>
        <end position="239"/>
    </location>
</feature>
<feature type="transmembrane region" description="Helical" evidence="5">
    <location>
        <begin position="259"/>
        <end position="277"/>
    </location>
</feature>